<organism evidence="4 5">
    <name type="scientific">Bacteroides muris</name>
    <name type="common">ex Afrizal et al. 2022</name>
    <dbReference type="NCBI Taxonomy" id="2516960"/>
    <lineage>
        <taxon>Bacteria</taxon>
        <taxon>Pseudomonadati</taxon>
        <taxon>Bacteroidota</taxon>
        <taxon>Bacteroidia</taxon>
        <taxon>Bacteroidales</taxon>
        <taxon>Bacteroidaceae</taxon>
        <taxon>Bacteroides</taxon>
    </lineage>
</organism>
<dbReference type="InterPro" id="IPR006665">
    <property type="entry name" value="OmpA-like"/>
</dbReference>
<feature type="signal peptide" evidence="2">
    <location>
        <begin position="1"/>
        <end position="22"/>
    </location>
</feature>
<dbReference type="Proteomes" id="UP000310532">
    <property type="component" value="Unassembled WGS sequence"/>
</dbReference>
<accession>A0A4S2AXJ8</accession>
<sequence length="498" mass="55300">MRNKIVFVMAMAGMCCTLQAKANVQPVPQDSVHYESYMEKELMFQTAEPTYHKGVLVTSPWNGNWFVSLQGGASAFIGRPIGCADLFDRVQPSLSASVGKWFTPQIGARIGYGGWRFKDCNLTVNDYHHFHADLMYNVLGGLYAKKENPRWGIVPYVGLGMMYNPQNGQKPFAISYGIQGQYRICKRLAALLEIGNVSTFQNFDGYGEANRFGDNMLSISVGLSFTIGKVGWKRSADATPYIRQNEWLVEYASELSESNRRYIGQHDRDMRTLNELKKILEIEGLLEKYSRLFEDRENLSSGYPKNDYSGLNSLRARLKNRRWDGKSPLSNDSLAVCSGIANVNVDDSGNSNEVQSDNLAKAQELTNMGGDSIATYNHSDYLSFINSGNECIGSPVYFFFELGTAKLTDKSQSVNLDELARVAKKYGLSVTVVGAADAATGTADVNDRLSISRADYITTELVKRGLAVDVITKVGKGGISDYNPTEANRHTKVLLYMK</sequence>
<comment type="caution">
    <text evidence="4">The sequence shown here is derived from an EMBL/GenBank/DDBJ whole genome shotgun (WGS) entry which is preliminary data.</text>
</comment>
<evidence type="ECO:0000259" key="3">
    <source>
        <dbReference type="PROSITE" id="PS51123"/>
    </source>
</evidence>
<protein>
    <recommendedName>
        <fullName evidence="3">OmpA-like domain-containing protein</fullName>
    </recommendedName>
</protein>
<evidence type="ECO:0000313" key="4">
    <source>
        <dbReference type="EMBL" id="TGY06279.1"/>
    </source>
</evidence>
<dbReference type="PROSITE" id="PS51123">
    <property type="entry name" value="OMPA_2"/>
    <property type="match status" value="1"/>
</dbReference>
<feature type="domain" description="OmpA-like" evidence="3">
    <location>
        <begin position="387"/>
        <end position="498"/>
    </location>
</feature>
<gene>
    <name evidence="4" type="ORF">E5355_09755</name>
</gene>
<dbReference type="InterPro" id="IPR036737">
    <property type="entry name" value="OmpA-like_sf"/>
</dbReference>
<dbReference type="GO" id="GO:0016020">
    <property type="term" value="C:membrane"/>
    <property type="evidence" value="ECO:0007669"/>
    <property type="project" value="UniProtKB-UniRule"/>
</dbReference>
<proteinExistence type="predicted"/>
<dbReference type="Pfam" id="PF00691">
    <property type="entry name" value="OmpA"/>
    <property type="match status" value="1"/>
</dbReference>
<reference evidence="4 5" key="1">
    <citation type="submission" date="2019-04" db="EMBL/GenBank/DDBJ databases">
        <title>Microbes associate with the intestines of laboratory mice.</title>
        <authorList>
            <person name="Navarre W."/>
            <person name="Wong E."/>
            <person name="Huang K."/>
            <person name="Tropini C."/>
            <person name="Ng K."/>
            <person name="Yu B."/>
        </authorList>
    </citation>
    <scope>NUCLEOTIDE SEQUENCE [LARGE SCALE GENOMIC DNA]</scope>
    <source>
        <strain evidence="4 5">NM69_E16B</strain>
    </source>
</reference>
<keyword evidence="5" id="KW-1185">Reference proteome</keyword>
<keyword evidence="1" id="KW-0472">Membrane</keyword>
<feature type="chain" id="PRO_5020655147" description="OmpA-like domain-containing protein" evidence="2">
    <location>
        <begin position="23"/>
        <end position="498"/>
    </location>
</feature>
<keyword evidence="2" id="KW-0732">Signal</keyword>
<dbReference type="AlphaFoldDB" id="A0A4S2AXJ8"/>
<evidence type="ECO:0000256" key="2">
    <source>
        <dbReference type="SAM" id="SignalP"/>
    </source>
</evidence>
<name>A0A4S2AXJ8_9BACE</name>
<dbReference type="Gene3D" id="3.30.1330.60">
    <property type="entry name" value="OmpA-like domain"/>
    <property type="match status" value="1"/>
</dbReference>
<evidence type="ECO:0000313" key="5">
    <source>
        <dbReference type="Proteomes" id="UP000310532"/>
    </source>
</evidence>
<evidence type="ECO:0000256" key="1">
    <source>
        <dbReference type="PROSITE-ProRule" id="PRU00473"/>
    </source>
</evidence>
<dbReference type="EMBL" id="SRYZ01000018">
    <property type="protein sequence ID" value="TGY06279.1"/>
    <property type="molecule type" value="Genomic_DNA"/>
</dbReference>
<dbReference type="RefSeq" id="WP_136010215.1">
    <property type="nucleotide sequence ID" value="NZ_SRYZ01000018.1"/>
</dbReference>
<dbReference type="SUPFAM" id="SSF103088">
    <property type="entry name" value="OmpA-like"/>
    <property type="match status" value="1"/>
</dbReference>